<evidence type="ECO:0000259" key="3">
    <source>
        <dbReference type="SMART" id="SM00507"/>
    </source>
</evidence>
<dbReference type="EMBL" id="LAZR01044367">
    <property type="protein sequence ID" value="KKL04832.1"/>
    <property type="molecule type" value="Genomic_DNA"/>
</dbReference>
<evidence type="ECO:0000256" key="1">
    <source>
        <dbReference type="ARBA" id="ARBA00022722"/>
    </source>
</evidence>
<sequence>MVSRIGQRRPNGQVAYVGKRAVSCPTCGVSHQRYPSDLRRGRRFCSLACANAAHLPHPSMRTAITLACGVCEAAFQVQPSRLRRGQAQFCSKRCYGISKLSPFRELVQQFYSSQAWLKTRRVVYGRDGYTCADCGNGREAGRRVAHHLIPLSEGGASLDLTNLITLCVHCHNVRHGKFVISNPRRASHALRAI</sequence>
<evidence type="ECO:0000313" key="4">
    <source>
        <dbReference type="EMBL" id="KKL04832.1"/>
    </source>
</evidence>
<dbReference type="PANTHER" id="PTHR41286">
    <property type="entry name" value="HNH NUCLEASE YAJD-RELATED"/>
    <property type="match status" value="1"/>
</dbReference>
<dbReference type="SMART" id="SM00507">
    <property type="entry name" value="HNHc"/>
    <property type="match status" value="1"/>
</dbReference>
<dbReference type="GO" id="GO:0008270">
    <property type="term" value="F:zinc ion binding"/>
    <property type="evidence" value="ECO:0007669"/>
    <property type="project" value="InterPro"/>
</dbReference>
<dbReference type="GO" id="GO:0004519">
    <property type="term" value="F:endonuclease activity"/>
    <property type="evidence" value="ECO:0007669"/>
    <property type="project" value="InterPro"/>
</dbReference>
<comment type="caution">
    <text evidence="4">The sequence shown here is derived from an EMBL/GenBank/DDBJ whole genome shotgun (WGS) entry which is preliminary data.</text>
</comment>
<dbReference type="InterPro" id="IPR003615">
    <property type="entry name" value="HNH_nuc"/>
</dbReference>
<keyword evidence="1" id="KW-0540">Nuclease</keyword>
<proteinExistence type="predicted"/>
<organism evidence="4">
    <name type="scientific">marine sediment metagenome</name>
    <dbReference type="NCBI Taxonomy" id="412755"/>
    <lineage>
        <taxon>unclassified sequences</taxon>
        <taxon>metagenomes</taxon>
        <taxon>ecological metagenomes</taxon>
    </lineage>
</organism>
<protein>
    <recommendedName>
        <fullName evidence="3">HNH nuclease domain-containing protein</fullName>
    </recommendedName>
</protein>
<dbReference type="AlphaFoldDB" id="A0A0F9AT85"/>
<accession>A0A0F9AT85</accession>
<feature type="domain" description="HNH nuclease" evidence="3">
    <location>
        <begin position="118"/>
        <end position="172"/>
    </location>
</feature>
<reference evidence="4" key="1">
    <citation type="journal article" date="2015" name="Nature">
        <title>Complex archaea that bridge the gap between prokaryotes and eukaryotes.</title>
        <authorList>
            <person name="Spang A."/>
            <person name="Saw J.H."/>
            <person name="Jorgensen S.L."/>
            <person name="Zaremba-Niedzwiedzka K."/>
            <person name="Martijn J."/>
            <person name="Lind A.E."/>
            <person name="van Eijk R."/>
            <person name="Schleper C."/>
            <person name="Guy L."/>
            <person name="Ettema T.J."/>
        </authorList>
    </citation>
    <scope>NUCLEOTIDE SEQUENCE</scope>
</reference>
<dbReference type="GO" id="GO:0016787">
    <property type="term" value="F:hydrolase activity"/>
    <property type="evidence" value="ECO:0007669"/>
    <property type="project" value="UniProtKB-KW"/>
</dbReference>
<dbReference type="Pfam" id="PF01844">
    <property type="entry name" value="HNH"/>
    <property type="match status" value="1"/>
</dbReference>
<gene>
    <name evidence="4" type="ORF">LCGC14_2612130</name>
</gene>
<dbReference type="Gene3D" id="1.10.30.50">
    <property type="match status" value="1"/>
</dbReference>
<dbReference type="CDD" id="cd00085">
    <property type="entry name" value="HNHc"/>
    <property type="match status" value="1"/>
</dbReference>
<dbReference type="GO" id="GO:0003676">
    <property type="term" value="F:nucleic acid binding"/>
    <property type="evidence" value="ECO:0007669"/>
    <property type="project" value="InterPro"/>
</dbReference>
<keyword evidence="2" id="KW-0378">Hydrolase</keyword>
<evidence type="ECO:0000256" key="2">
    <source>
        <dbReference type="ARBA" id="ARBA00022801"/>
    </source>
</evidence>
<name>A0A0F9AT85_9ZZZZ</name>
<dbReference type="GO" id="GO:0005829">
    <property type="term" value="C:cytosol"/>
    <property type="evidence" value="ECO:0007669"/>
    <property type="project" value="TreeGrafter"/>
</dbReference>
<dbReference type="PANTHER" id="PTHR41286:SF1">
    <property type="entry name" value="HNH NUCLEASE YAJD-RELATED"/>
    <property type="match status" value="1"/>
</dbReference>
<dbReference type="InterPro" id="IPR002711">
    <property type="entry name" value="HNH"/>
</dbReference>